<dbReference type="EMBL" id="CP165718">
    <property type="protein sequence ID" value="XDV09484.1"/>
    <property type="molecule type" value="Genomic_DNA"/>
</dbReference>
<sequence>MLANRTVFADLKRASLTKPAVSKKTLKKLKKALDVASKISKMRPTLEADNEVAKSTSFESEKSLPKGLTQNSKAVEYAALLAETQAASKAKRTLFNNIPSQANCVGTYRIQAEKHLRMQQRSCSL</sequence>
<name>A0AB39X9H5_9GAMM</name>
<accession>A0AB39X9H5</accession>
<reference evidence="1" key="1">
    <citation type="submission" date="2024-07" db="EMBL/GenBank/DDBJ databases">
        <title>Whole genome sequence of bacterial strains from algal surface.</title>
        <authorList>
            <person name="Kumar P."/>
        </authorList>
    </citation>
    <scope>NUCLEOTIDE SEQUENCE</scope>
    <source>
        <strain evidence="1">PP-1MA</strain>
    </source>
</reference>
<gene>
    <name evidence="1" type="ORF">AB8S08_12125</name>
</gene>
<organism evidence="1">
    <name type="scientific">Pseudidiomarina sp. PP-1MA</name>
    <dbReference type="NCBI Taxonomy" id="3237706"/>
    <lineage>
        <taxon>Bacteria</taxon>
        <taxon>Pseudomonadati</taxon>
        <taxon>Pseudomonadota</taxon>
        <taxon>Gammaproteobacteria</taxon>
        <taxon>Alteromonadales</taxon>
        <taxon>Idiomarinaceae</taxon>
        <taxon>Pseudidiomarina</taxon>
    </lineage>
</organism>
<dbReference type="RefSeq" id="WP_369742899.1">
    <property type="nucleotide sequence ID" value="NZ_CP165718.1"/>
</dbReference>
<dbReference type="AlphaFoldDB" id="A0AB39X9H5"/>
<proteinExistence type="predicted"/>
<protein>
    <submittedName>
        <fullName evidence="1">Uncharacterized protein</fullName>
    </submittedName>
</protein>
<evidence type="ECO:0000313" key="1">
    <source>
        <dbReference type="EMBL" id="XDV09484.1"/>
    </source>
</evidence>